<evidence type="ECO:0000313" key="17">
    <source>
        <dbReference type="Proteomes" id="UP000007969"/>
    </source>
</evidence>
<dbReference type="SMART" id="SM01209">
    <property type="entry name" value="GARS_A"/>
    <property type="match status" value="1"/>
</dbReference>
<dbReference type="Pfam" id="PF02843">
    <property type="entry name" value="GARS_C"/>
    <property type="match status" value="1"/>
</dbReference>
<dbReference type="EMBL" id="AP009049">
    <property type="protein sequence ID" value="BAH07430.1"/>
    <property type="molecule type" value="Genomic_DNA"/>
</dbReference>
<evidence type="ECO:0000256" key="11">
    <source>
        <dbReference type="ARBA" id="ARBA00042242"/>
    </source>
</evidence>
<dbReference type="KEGG" id="ckr:CKR_2379"/>
<dbReference type="FunFam" id="3.40.50.20:FF:000006">
    <property type="entry name" value="Phosphoribosylamine--glycine ligase, chloroplastic"/>
    <property type="match status" value="1"/>
</dbReference>
<dbReference type="SUPFAM" id="SSF51246">
    <property type="entry name" value="Rudiment single hybrid motif"/>
    <property type="match status" value="1"/>
</dbReference>
<dbReference type="SUPFAM" id="SSF56059">
    <property type="entry name" value="Glutathione synthetase ATP-binding domain-like"/>
    <property type="match status" value="1"/>
</dbReference>
<dbReference type="InterPro" id="IPR011054">
    <property type="entry name" value="Rudment_hybrid_motif"/>
</dbReference>
<dbReference type="PANTHER" id="PTHR43472">
    <property type="entry name" value="PHOSPHORIBOSYLAMINE--GLYCINE LIGASE"/>
    <property type="match status" value="1"/>
</dbReference>
<evidence type="ECO:0000256" key="3">
    <source>
        <dbReference type="ARBA" id="ARBA00013255"/>
    </source>
</evidence>
<dbReference type="Gene3D" id="3.30.1490.20">
    <property type="entry name" value="ATP-grasp fold, A domain"/>
    <property type="match status" value="1"/>
</dbReference>
<comment type="pathway">
    <text evidence="2 13">Purine metabolism; IMP biosynthesis via de novo pathway; N(1)-(5-phospho-D-ribosyl)glycinamide from 5-phospho-alpha-D-ribose 1-diphosphate: step 2/2.</text>
</comment>
<feature type="domain" description="ATP-grasp" evidence="15">
    <location>
        <begin position="110"/>
        <end position="316"/>
    </location>
</feature>
<evidence type="ECO:0000256" key="6">
    <source>
        <dbReference type="ARBA" id="ARBA00022741"/>
    </source>
</evidence>
<dbReference type="InterPro" id="IPR013815">
    <property type="entry name" value="ATP_grasp_subdomain_1"/>
</dbReference>
<dbReference type="GO" id="GO:0046872">
    <property type="term" value="F:metal ion binding"/>
    <property type="evidence" value="ECO:0007669"/>
    <property type="project" value="UniProtKB-KW"/>
</dbReference>
<dbReference type="HAMAP" id="MF_00138">
    <property type="entry name" value="GARS"/>
    <property type="match status" value="1"/>
</dbReference>
<evidence type="ECO:0000256" key="8">
    <source>
        <dbReference type="ARBA" id="ARBA00022840"/>
    </source>
</evidence>
<keyword evidence="4 13" id="KW-0436">Ligase</keyword>
<dbReference type="GO" id="GO:0006189">
    <property type="term" value="P:'de novo' IMP biosynthetic process"/>
    <property type="evidence" value="ECO:0007669"/>
    <property type="project" value="UniProtKB-UniRule"/>
</dbReference>
<dbReference type="Proteomes" id="UP000007969">
    <property type="component" value="Chromosome"/>
</dbReference>
<keyword evidence="8 14" id="KW-0067">ATP-binding</keyword>
<dbReference type="PANTHER" id="PTHR43472:SF1">
    <property type="entry name" value="PHOSPHORIBOSYLAMINE--GLYCINE LIGASE, CHLOROPLASTIC"/>
    <property type="match status" value="1"/>
</dbReference>
<gene>
    <name evidence="13" type="primary">purD</name>
    <name evidence="16" type="ordered locus">CKR_2379</name>
</gene>
<evidence type="ECO:0000256" key="2">
    <source>
        <dbReference type="ARBA" id="ARBA00005174"/>
    </source>
</evidence>
<proteinExistence type="inferred from homology"/>
<dbReference type="InterPro" id="IPR020562">
    <property type="entry name" value="PRibGlycinamide_synth_N"/>
</dbReference>
<evidence type="ECO:0000256" key="7">
    <source>
        <dbReference type="ARBA" id="ARBA00022755"/>
    </source>
</evidence>
<dbReference type="NCBIfam" id="TIGR00877">
    <property type="entry name" value="purD"/>
    <property type="match status" value="1"/>
</dbReference>
<evidence type="ECO:0000256" key="12">
    <source>
        <dbReference type="ARBA" id="ARBA00042864"/>
    </source>
</evidence>
<dbReference type="Pfam" id="PF02844">
    <property type="entry name" value="GARS_N"/>
    <property type="match status" value="1"/>
</dbReference>
<dbReference type="SMART" id="SM01210">
    <property type="entry name" value="GARS_C"/>
    <property type="match status" value="1"/>
</dbReference>
<evidence type="ECO:0000256" key="1">
    <source>
        <dbReference type="ARBA" id="ARBA00001936"/>
    </source>
</evidence>
<protein>
    <recommendedName>
        <fullName evidence="3 13">Phosphoribosylamine--glycine ligase</fullName>
        <ecNumber evidence="3 13">6.3.4.13</ecNumber>
    </recommendedName>
    <alternativeName>
        <fullName evidence="13">GARS</fullName>
    </alternativeName>
    <alternativeName>
        <fullName evidence="11 13">Glycinamide ribonucleotide synthetase</fullName>
    </alternativeName>
    <alternativeName>
        <fullName evidence="12 13">Phosphoribosylglycinamide synthetase</fullName>
    </alternativeName>
</protein>
<keyword evidence="9" id="KW-0464">Manganese</keyword>
<evidence type="ECO:0000256" key="13">
    <source>
        <dbReference type="HAMAP-Rule" id="MF_00138"/>
    </source>
</evidence>
<dbReference type="Gene3D" id="3.90.600.10">
    <property type="entry name" value="Phosphoribosylglycinamide synthetase, C-terminal domain"/>
    <property type="match status" value="1"/>
</dbReference>
<comment type="cofactor">
    <cofactor evidence="1">
        <name>Mn(2+)</name>
        <dbReference type="ChEBI" id="CHEBI:29035"/>
    </cofactor>
</comment>
<keyword evidence="7 13" id="KW-0658">Purine biosynthesis</keyword>
<organism evidence="16 17">
    <name type="scientific">Clostridium kluyveri (strain NBRC 12016)</name>
    <dbReference type="NCBI Taxonomy" id="583346"/>
    <lineage>
        <taxon>Bacteria</taxon>
        <taxon>Bacillati</taxon>
        <taxon>Bacillota</taxon>
        <taxon>Clostridia</taxon>
        <taxon>Eubacteriales</taxon>
        <taxon>Clostridiaceae</taxon>
        <taxon>Clostridium</taxon>
    </lineage>
</organism>
<evidence type="ECO:0000256" key="4">
    <source>
        <dbReference type="ARBA" id="ARBA00022598"/>
    </source>
</evidence>
<dbReference type="InterPro" id="IPR016185">
    <property type="entry name" value="PreATP-grasp_dom_sf"/>
</dbReference>
<dbReference type="EC" id="6.3.4.13" evidence="3 13"/>
<keyword evidence="6 14" id="KW-0547">Nucleotide-binding</keyword>
<name>B9E4K5_CLOK1</name>
<dbReference type="GO" id="GO:0004637">
    <property type="term" value="F:phosphoribosylamine-glycine ligase activity"/>
    <property type="evidence" value="ECO:0007669"/>
    <property type="project" value="UniProtKB-UniRule"/>
</dbReference>
<accession>B9E4K5</accession>
<comment type="catalytic activity">
    <reaction evidence="13">
        <text>5-phospho-beta-D-ribosylamine + glycine + ATP = N(1)-(5-phospho-beta-D-ribosyl)glycinamide + ADP + phosphate + H(+)</text>
        <dbReference type="Rhea" id="RHEA:17453"/>
        <dbReference type="ChEBI" id="CHEBI:15378"/>
        <dbReference type="ChEBI" id="CHEBI:30616"/>
        <dbReference type="ChEBI" id="CHEBI:43474"/>
        <dbReference type="ChEBI" id="CHEBI:57305"/>
        <dbReference type="ChEBI" id="CHEBI:58681"/>
        <dbReference type="ChEBI" id="CHEBI:143788"/>
        <dbReference type="ChEBI" id="CHEBI:456216"/>
        <dbReference type="EC" id="6.3.4.13"/>
    </reaction>
</comment>
<evidence type="ECO:0000256" key="14">
    <source>
        <dbReference type="PROSITE-ProRule" id="PRU00409"/>
    </source>
</evidence>
<dbReference type="InterPro" id="IPR000115">
    <property type="entry name" value="PRibGlycinamide_synth"/>
</dbReference>
<dbReference type="UniPathway" id="UPA00074">
    <property type="reaction ID" value="UER00125"/>
</dbReference>
<evidence type="ECO:0000313" key="16">
    <source>
        <dbReference type="EMBL" id="BAH07430.1"/>
    </source>
</evidence>
<evidence type="ECO:0000256" key="9">
    <source>
        <dbReference type="ARBA" id="ARBA00023211"/>
    </source>
</evidence>
<dbReference type="SUPFAM" id="SSF52440">
    <property type="entry name" value="PreATP-grasp domain"/>
    <property type="match status" value="1"/>
</dbReference>
<dbReference type="Pfam" id="PF01071">
    <property type="entry name" value="GARS_A"/>
    <property type="match status" value="1"/>
</dbReference>
<dbReference type="PROSITE" id="PS50975">
    <property type="entry name" value="ATP_GRASP"/>
    <property type="match status" value="1"/>
</dbReference>
<dbReference type="InterPro" id="IPR020561">
    <property type="entry name" value="PRibGlycinamid_synth_ATP-grasp"/>
</dbReference>
<comment type="similarity">
    <text evidence="10 13">Belongs to the GARS family.</text>
</comment>
<reference evidence="17" key="1">
    <citation type="submission" date="2005-09" db="EMBL/GenBank/DDBJ databases">
        <title>Complete genome sequence of Clostridium kluyveri and comparative genomics of Clostridia species.</title>
        <authorList>
            <person name="Inui M."/>
            <person name="Nonaka H."/>
            <person name="Shinoda Y."/>
            <person name="Ikenaga Y."/>
            <person name="Abe M."/>
            <person name="Naito K."/>
            <person name="Vertes A.A."/>
            <person name="Yukawa H."/>
        </authorList>
    </citation>
    <scope>NUCLEOTIDE SEQUENCE [LARGE SCALE GENOMIC DNA]</scope>
    <source>
        <strain evidence="17">NBRC 12016</strain>
    </source>
</reference>
<sequence length="416" mass="45755">MYIVKVLVIGSGGREHAICWKISQNPKVDKIFCAPGNGGTHAEDKCTNIDITDIEELVNFALESEIDLTVVGPENPLIEGMVDKFRSKGLNIFGPTSEAAMLEGSKIYSKDFMKKYRIKTAEYGVFNDKDEALKYIKECEYPVVIKADGLAAGKGVSICKNYKEARFTIEDFMVKDIFNGAGKNVVIEEFLEGVEASILTITDGKSIIPFMSAKDHKQIYDGGKGPNTGGMGAISPNPYCSKEVLKDFEKNIMNPTLKGIQQENLDYIGIIFFGIMITKKGIYLLEYNVRMGDPETQAVLPLMKSDLVELIEASLEGKLDKFDLQWEKGACCSVVAASKGYPGKYSTGFTIEGMENSNNIFAAGVKIKNGEFITSGGRVLSVYGLGNNLDKAIESAYNNLKEVSFQGMYFRTDIGR</sequence>
<dbReference type="GO" id="GO:0009113">
    <property type="term" value="P:purine nucleobase biosynthetic process"/>
    <property type="evidence" value="ECO:0007669"/>
    <property type="project" value="InterPro"/>
</dbReference>
<evidence type="ECO:0000259" key="15">
    <source>
        <dbReference type="PROSITE" id="PS50975"/>
    </source>
</evidence>
<dbReference type="InterPro" id="IPR020560">
    <property type="entry name" value="PRibGlycinamide_synth_C-dom"/>
</dbReference>
<dbReference type="Gene3D" id="3.30.470.20">
    <property type="entry name" value="ATP-grasp fold, B domain"/>
    <property type="match status" value="1"/>
</dbReference>
<keyword evidence="5" id="KW-0479">Metal-binding</keyword>
<evidence type="ECO:0000256" key="10">
    <source>
        <dbReference type="ARBA" id="ARBA00038345"/>
    </source>
</evidence>
<dbReference type="Gene3D" id="3.40.50.20">
    <property type="match status" value="1"/>
</dbReference>
<dbReference type="InterPro" id="IPR037123">
    <property type="entry name" value="PRibGlycinamide_synth_C_sf"/>
</dbReference>
<dbReference type="HOGENOM" id="CLU_027420_3_1_9"/>
<evidence type="ECO:0000256" key="5">
    <source>
        <dbReference type="ARBA" id="ARBA00022723"/>
    </source>
</evidence>
<dbReference type="InterPro" id="IPR011761">
    <property type="entry name" value="ATP-grasp"/>
</dbReference>
<dbReference type="GO" id="GO:0005524">
    <property type="term" value="F:ATP binding"/>
    <property type="evidence" value="ECO:0007669"/>
    <property type="project" value="UniProtKB-UniRule"/>
</dbReference>
<dbReference type="AlphaFoldDB" id="B9E4K5"/>